<dbReference type="RefSeq" id="WP_133156777.1">
    <property type="nucleotide sequence ID" value="NZ_CP037867.1"/>
</dbReference>
<dbReference type="KEGG" id="hpse:HPF_12325"/>
<protein>
    <recommendedName>
        <fullName evidence="1">Anti-bacteriophage protein A/HamA C-terminal domain-containing protein</fullName>
    </recommendedName>
</protein>
<evidence type="ECO:0000259" key="1">
    <source>
        <dbReference type="Pfam" id="PF08878"/>
    </source>
</evidence>
<dbReference type="Pfam" id="PF08878">
    <property type="entry name" value="HamA"/>
    <property type="match status" value="1"/>
</dbReference>
<name>A0A4P6WXT4_HYDPS</name>
<sequence>MMEFAKWCVETEESIQTHRLRGLGIAAGKQAQAIGAIAKAVPGYYTDPKRVADLLKKLGKPAAAAHVEQKLPTQASIRSGDLGEILCNAYVYEATPFNLGIRRLRWKDHRNMSMRGEDVLAFNLDPKSGGLKILKAEVKSRAGMKTAVIDEARTALCANNGLPSPHALAFVADRSNEIGDTVLGDALDKALLKDGIRASQVSHMLFTFSGNDPLKLLKANLQSYAGLVPQHYVGLRVDGHQDFIKAVFAAIGKGGK</sequence>
<keyword evidence="3" id="KW-1185">Reference proteome</keyword>
<dbReference type="EMBL" id="CP037867">
    <property type="protein sequence ID" value="QBM28477.1"/>
    <property type="molecule type" value="Genomic_DNA"/>
</dbReference>
<accession>A0A4P6WXT4</accession>
<gene>
    <name evidence="2" type="ORF">HPF_12325</name>
</gene>
<dbReference type="InterPro" id="IPR014976">
    <property type="entry name" value="AbpA_HamA_C"/>
</dbReference>
<evidence type="ECO:0000313" key="3">
    <source>
        <dbReference type="Proteomes" id="UP000293912"/>
    </source>
</evidence>
<feature type="domain" description="Anti-bacteriophage protein A/HamA C-terminal" evidence="1">
    <location>
        <begin position="6"/>
        <end position="250"/>
    </location>
</feature>
<dbReference type="AlphaFoldDB" id="A0A4P6WXT4"/>
<proteinExistence type="predicted"/>
<organism evidence="2 3">
    <name type="scientific">Hydrogenophaga pseudoflava</name>
    <name type="common">Pseudomonas carboxydoflava</name>
    <dbReference type="NCBI Taxonomy" id="47421"/>
    <lineage>
        <taxon>Bacteria</taxon>
        <taxon>Pseudomonadati</taxon>
        <taxon>Pseudomonadota</taxon>
        <taxon>Betaproteobacteria</taxon>
        <taxon>Burkholderiales</taxon>
        <taxon>Comamonadaceae</taxon>
        <taxon>Hydrogenophaga</taxon>
    </lineage>
</organism>
<reference evidence="2 3" key="1">
    <citation type="submission" date="2019-03" db="EMBL/GenBank/DDBJ databases">
        <authorList>
            <person name="Sebastian G."/>
            <person name="Baumann P."/>
            <person name="Ruckert C."/>
            <person name="Kalinowski J."/>
            <person name="Nebel B."/>
            <person name="Takors R."/>
            <person name="Blombach B."/>
        </authorList>
    </citation>
    <scope>NUCLEOTIDE SEQUENCE [LARGE SCALE GENOMIC DNA]</scope>
    <source>
        <strain evidence="2 3">DSM 1084</strain>
    </source>
</reference>
<evidence type="ECO:0000313" key="2">
    <source>
        <dbReference type="EMBL" id="QBM28477.1"/>
    </source>
</evidence>
<dbReference type="Proteomes" id="UP000293912">
    <property type="component" value="Chromosome"/>
</dbReference>